<feature type="transmembrane region" description="Helical" evidence="1">
    <location>
        <begin position="29"/>
        <end position="47"/>
    </location>
</feature>
<comment type="caution">
    <text evidence="2">The sequence shown here is derived from an EMBL/GenBank/DDBJ whole genome shotgun (WGS) entry which is preliminary data.</text>
</comment>
<dbReference type="AlphaFoldDB" id="A0A0L0MKT3"/>
<feature type="transmembrane region" description="Helical" evidence="1">
    <location>
        <begin position="7"/>
        <end position="23"/>
    </location>
</feature>
<reference evidence="2 3" key="1">
    <citation type="journal article" date="2015" name="BMC Microbiol.">
        <title>'Candidatus Phytoplasma phoenicium' associated with almond witches'-broom disease: from draft genome to genetic diversity among strain populations.</title>
        <authorList>
            <person name="Quaglino F."/>
            <person name="Kube M."/>
            <person name="Jawhari M."/>
            <person name="Abou-Jawdah Y."/>
            <person name="Siewert C."/>
            <person name="Choueiri E."/>
            <person name="Sobh H."/>
            <person name="Casati P."/>
            <person name="Tedeschi R."/>
            <person name="Molino Lova M."/>
            <person name="Alma A."/>
            <person name="Bianco P.A."/>
        </authorList>
    </citation>
    <scope>NUCLEOTIDE SEQUENCE [LARGE SCALE GENOMIC DNA]</scope>
    <source>
        <strain evidence="2 3">SA213</strain>
    </source>
</reference>
<proteinExistence type="predicted"/>
<keyword evidence="1" id="KW-0472">Membrane</keyword>
<organism evidence="2 3">
    <name type="scientific">Candidatus Phytoplasma phoenicium</name>
    <dbReference type="NCBI Taxonomy" id="198422"/>
    <lineage>
        <taxon>Bacteria</taxon>
        <taxon>Bacillati</taxon>
        <taxon>Mycoplasmatota</taxon>
        <taxon>Mollicutes</taxon>
        <taxon>Acholeplasmatales</taxon>
        <taxon>Acholeplasmataceae</taxon>
        <taxon>Candidatus Phytoplasma</taxon>
        <taxon>16SrIX (Pigeon pea witches'-broom group)</taxon>
    </lineage>
</organism>
<dbReference type="EMBL" id="JPSQ01000041">
    <property type="protein sequence ID" value="KND62594.1"/>
    <property type="molecule type" value="Genomic_DNA"/>
</dbReference>
<dbReference type="PATRIC" id="fig|198422.3.peg.193"/>
<evidence type="ECO:0000256" key="1">
    <source>
        <dbReference type="SAM" id="Phobius"/>
    </source>
</evidence>
<gene>
    <name evidence="2" type="ORF">AlmWB_02120</name>
</gene>
<evidence type="ECO:0000313" key="2">
    <source>
        <dbReference type="EMBL" id="KND62594.1"/>
    </source>
</evidence>
<sequence length="52" mass="6417">MTIKKQFNISIYIFFLFFFYFNKTNWGKIFSNFFGFIILINFLKIIFGKVKK</sequence>
<name>A0A0L0MKT3_9MOLU</name>
<dbReference type="Proteomes" id="UP000037086">
    <property type="component" value="Unassembled WGS sequence"/>
</dbReference>
<accession>A0A0L0MKT3</accession>
<protein>
    <submittedName>
        <fullName evidence="2">Putativel integral membrane protein</fullName>
    </submittedName>
</protein>
<evidence type="ECO:0000313" key="3">
    <source>
        <dbReference type="Proteomes" id="UP000037086"/>
    </source>
</evidence>
<keyword evidence="3" id="KW-1185">Reference proteome</keyword>
<keyword evidence="1" id="KW-1133">Transmembrane helix</keyword>
<keyword evidence="1" id="KW-0812">Transmembrane</keyword>